<sequence length="753" mass="87585">MATLLECQQQRWSLWGQSILPSTMSHLLAIDYLPTSSDCHEYLNLSDDNWIDIHEWFKGEAERLAVGEIVMPSEFVLSKAVSVLDINNGKLYSYEEIDPILSWYYKLAVKKGQVLLKDMPHEELIKVCDAIFVTMASWMINYHVMDGIFRNLYLHHPGNIEYTYLAAYCNLALKCISLIISILRRGGVCDEQDFHYLPLPSDIVTGNLHLAAHISAADVICLALQADTEAYSRGQLDSEQHPSPAAELESIQLSEIRVRISFLLQFYYVLHHCSNTKCENVDELFDEMLSKNKMNVRHSNYICHRLLKRIETNANYVLNLPFMVPRSAYANYMEKSCSSFISMHASVNYMKLLLIRIDLMMDFKERKKASLFENLTMFIHTSRGEADPLIRSLMQIMFNPGNSERSAFDFQILTSMCDFLGPATMLKFSSSSSFVCYSRSERINKSANYGPFREVLNKSASAFPQLYRAYGCNDSRRIYHLRKSLITFRNLMNSAKNLDDILTKNETNLENYGKFSTFFEHIMLDIVREISLNALALKLYEPYDLLFVFEFLHKKVINRKLEILRHVQHCAAETKFKSKEHTTPFYYPWLYYEELISAEIVDIYFLFTAYMNSMSEIKLPYYFKKPDDLEIHFKRKFPELVILNDYLSFGLKEYTYQCMHKRSSAEDIAALQSCCKPFKSPDIPFKSDEFARLETLANKNRVLANLMCNAKDRFLPVGFEINPSVHYLWPLIKIRDKNQKPAQPKAKEQTKEK</sequence>
<evidence type="ECO:0000259" key="2">
    <source>
        <dbReference type="Pfam" id="PF25789"/>
    </source>
</evidence>
<comment type="caution">
    <text evidence="3">The sequence shown here is derived from an EMBL/GenBank/DDBJ whole genome shotgun (WGS) entry which is preliminary data.</text>
</comment>
<dbReference type="AlphaFoldDB" id="A0A0V1ELK5"/>
<dbReference type="InterPro" id="IPR057982">
    <property type="entry name" value="TPR_NAA35"/>
</dbReference>
<keyword evidence="3" id="KW-0808">Transferase</keyword>
<name>A0A0V1ELK5_TRIPS</name>
<protein>
    <recommendedName>
        <fullName evidence="1">Protein MAK10 homolog</fullName>
    </recommendedName>
</protein>
<dbReference type="PANTHER" id="PTHR21373">
    <property type="entry name" value="GLUCOSE REPRESSIBLE PROTEIN MAK10"/>
    <property type="match status" value="1"/>
</dbReference>
<dbReference type="EMBL" id="JYDR01000024">
    <property type="protein sequence ID" value="KRY74588.1"/>
    <property type="molecule type" value="Genomic_DNA"/>
</dbReference>
<dbReference type="InterPro" id="IPR007244">
    <property type="entry name" value="Naa35_N"/>
</dbReference>
<dbReference type="GO" id="GO:0031417">
    <property type="term" value="C:NatC complex"/>
    <property type="evidence" value="ECO:0007669"/>
    <property type="project" value="InterPro"/>
</dbReference>
<evidence type="ECO:0000313" key="3">
    <source>
        <dbReference type="EMBL" id="KRY74588.1"/>
    </source>
</evidence>
<evidence type="ECO:0000313" key="4">
    <source>
        <dbReference type="Proteomes" id="UP000054632"/>
    </source>
</evidence>
<evidence type="ECO:0000256" key="1">
    <source>
        <dbReference type="ARBA" id="ARBA00030494"/>
    </source>
</evidence>
<feature type="domain" description="NAA35-like TPR repeats" evidence="2">
    <location>
        <begin position="370"/>
        <end position="579"/>
    </location>
</feature>
<accession>A0A0V1ELK5</accession>
<gene>
    <name evidence="3" type="ORF">T4A_9658</name>
</gene>
<dbReference type="Pfam" id="PF25789">
    <property type="entry name" value="TPR_NAA35"/>
    <property type="match status" value="1"/>
</dbReference>
<dbReference type="PANTHER" id="PTHR21373:SF0">
    <property type="entry name" value="N-ALPHA-ACETYLTRANSFERASE 35, NATC AUXILIARY SUBUNIT"/>
    <property type="match status" value="1"/>
</dbReference>
<organism evidence="3 4">
    <name type="scientific">Trichinella pseudospiralis</name>
    <name type="common">Parasitic roundworm</name>
    <dbReference type="NCBI Taxonomy" id="6337"/>
    <lineage>
        <taxon>Eukaryota</taxon>
        <taxon>Metazoa</taxon>
        <taxon>Ecdysozoa</taxon>
        <taxon>Nematoda</taxon>
        <taxon>Enoplea</taxon>
        <taxon>Dorylaimia</taxon>
        <taxon>Trichinellida</taxon>
        <taxon>Trichinellidae</taxon>
        <taxon>Trichinella</taxon>
    </lineage>
</organism>
<proteinExistence type="predicted"/>
<dbReference type="Proteomes" id="UP000054632">
    <property type="component" value="Unassembled WGS sequence"/>
</dbReference>
<reference evidence="3 4" key="1">
    <citation type="submission" date="2015-01" db="EMBL/GenBank/DDBJ databases">
        <title>Evolution of Trichinella species and genotypes.</title>
        <authorList>
            <person name="Korhonen P.K."/>
            <person name="Edoardo P."/>
            <person name="Giuseppe L.R."/>
            <person name="Gasser R.B."/>
        </authorList>
    </citation>
    <scope>NUCLEOTIDE SEQUENCE [LARGE SCALE GENOMIC DNA]</scope>
    <source>
        <strain evidence="3">ISS13</strain>
    </source>
</reference>
<dbReference type="GO" id="GO:0016740">
    <property type="term" value="F:transferase activity"/>
    <property type="evidence" value="ECO:0007669"/>
    <property type="project" value="UniProtKB-KW"/>
</dbReference>